<dbReference type="PANTHER" id="PTHR10622">
    <property type="entry name" value="HET DOMAIN-CONTAINING PROTEIN"/>
    <property type="match status" value="1"/>
</dbReference>
<dbReference type="PANTHER" id="PTHR10622:SF10">
    <property type="entry name" value="HET DOMAIN-CONTAINING PROTEIN"/>
    <property type="match status" value="1"/>
</dbReference>
<dbReference type="KEGG" id="ffu:CLAFUR5_10823"/>
<keyword evidence="3" id="KW-1185">Reference proteome</keyword>
<dbReference type="Proteomes" id="UP000756132">
    <property type="component" value="Chromosome 8"/>
</dbReference>
<name>A0A9Q8PEL7_PASFU</name>
<dbReference type="GeneID" id="71990701"/>
<dbReference type="OrthoDB" id="674604at2759"/>
<feature type="domain" description="Heterokaryon incompatibility" evidence="1">
    <location>
        <begin position="20"/>
        <end position="111"/>
    </location>
</feature>
<reference evidence="2" key="1">
    <citation type="submission" date="2021-12" db="EMBL/GenBank/DDBJ databases">
        <authorList>
            <person name="Zaccaron A."/>
            <person name="Stergiopoulos I."/>
        </authorList>
    </citation>
    <scope>NUCLEOTIDE SEQUENCE</scope>
    <source>
        <strain evidence="2">Race5_Kim</strain>
    </source>
</reference>
<dbReference type="EMBL" id="CP090170">
    <property type="protein sequence ID" value="UJO21002.1"/>
    <property type="molecule type" value="Genomic_DNA"/>
</dbReference>
<dbReference type="Pfam" id="PF06985">
    <property type="entry name" value="HET"/>
    <property type="match status" value="1"/>
</dbReference>
<gene>
    <name evidence="2" type="ORF">CLAFUR5_10823</name>
</gene>
<dbReference type="InterPro" id="IPR010730">
    <property type="entry name" value="HET"/>
</dbReference>
<evidence type="ECO:0000313" key="2">
    <source>
        <dbReference type="EMBL" id="UJO21002.1"/>
    </source>
</evidence>
<accession>A0A9Q8PEL7</accession>
<evidence type="ECO:0000313" key="3">
    <source>
        <dbReference type="Proteomes" id="UP000756132"/>
    </source>
</evidence>
<proteinExistence type="predicted"/>
<dbReference type="RefSeq" id="XP_047765368.1">
    <property type="nucleotide sequence ID" value="XM_047909971.1"/>
</dbReference>
<protein>
    <submittedName>
        <fullName evidence="2">Vegetative incompatibility protein HET-E-1</fullName>
    </submittedName>
</protein>
<evidence type="ECO:0000259" key="1">
    <source>
        <dbReference type="Pfam" id="PF06985"/>
    </source>
</evidence>
<sequence>MRLIHVYNLELRGVVDPPPYAILSHRWTNKELSYQAYHGCINQDSPTSRKVLNFCKAIRAANTTRQDGEPLLEWAWVDTCCIDKASSSELSEAINSMWSWYEKSASCYAYLVDVPWCENRAELLANFRESNWFRRGWTLQELLAPKKVIFYTSDWQIIGFSPGSNLQDVEMLEALCTASGIDLPYISHAQSIFSACVAEKMSWASGRTTTRSEDTAYCLLGIFGVHMPLLYGEGEDAFIRLQQEIIRQSNDESIFARRLPASGKSHFTQSFAQGARSGLLACHPAEFAGCANIRVVDRVPRRPFQVTQKGLDLHGPAVEIESCYNDRGSRFTRRRVPHRIELCIFAGPQSGRLRDASKAETGGRLLAGLARDRTQ</sequence>
<organism evidence="2 3">
    <name type="scientific">Passalora fulva</name>
    <name type="common">Tomato leaf mold</name>
    <name type="synonym">Cladosporium fulvum</name>
    <dbReference type="NCBI Taxonomy" id="5499"/>
    <lineage>
        <taxon>Eukaryota</taxon>
        <taxon>Fungi</taxon>
        <taxon>Dikarya</taxon>
        <taxon>Ascomycota</taxon>
        <taxon>Pezizomycotina</taxon>
        <taxon>Dothideomycetes</taxon>
        <taxon>Dothideomycetidae</taxon>
        <taxon>Mycosphaerellales</taxon>
        <taxon>Mycosphaerellaceae</taxon>
        <taxon>Fulvia</taxon>
    </lineage>
</organism>
<dbReference type="AlphaFoldDB" id="A0A9Q8PEL7"/>
<reference evidence="2" key="2">
    <citation type="journal article" date="2022" name="Microb. Genom.">
        <title>A chromosome-scale genome assembly of the tomato pathogen Cladosporium fulvum reveals a compartmentalized genome architecture and the presence of a dispensable chromosome.</title>
        <authorList>
            <person name="Zaccaron A.Z."/>
            <person name="Chen L.H."/>
            <person name="Samaras A."/>
            <person name="Stergiopoulos I."/>
        </authorList>
    </citation>
    <scope>NUCLEOTIDE SEQUENCE</scope>
    <source>
        <strain evidence="2">Race5_Kim</strain>
    </source>
</reference>